<dbReference type="PANTHER" id="PTHR43625">
    <property type="entry name" value="AFLATOXIN B1 ALDEHYDE REDUCTASE"/>
    <property type="match status" value="1"/>
</dbReference>
<dbReference type="RefSeq" id="WP_338667245.1">
    <property type="nucleotide sequence ID" value="NZ_CP146609.1"/>
</dbReference>
<gene>
    <name evidence="3" type="ORF">V8V93_14195</name>
</gene>
<evidence type="ECO:0000313" key="4">
    <source>
        <dbReference type="Proteomes" id="UP001385389"/>
    </source>
</evidence>
<dbReference type="InterPro" id="IPR050791">
    <property type="entry name" value="Aldo-Keto_reductase"/>
</dbReference>
<dbReference type="Pfam" id="PF00248">
    <property type="entry name" value="Aldo_ket_red"/>
    <property type="match status" value="1"/>
</dbReference>
<keyword evidence="1 3" id="KW-0560">Oxidoreductase</keyword>
<evidence type="ECO:0000256" key="1">
    <source>
        <dbReference type="ARBA" id="ARBA00023002"/>
    </source>
</evidence>
<feature type="domain" description="NADP-dependent oxidoreductase" evidence="2">
    <location>
        <begin position="16"/>
        <end position="307"/>
    </location>
</feature>
<organism evidence="3 4">
    <name type="scientific">Pseudodesulfovibrio methanolicus</name>
    <dbReference type="NCBI Taxonomy" id="3126690"/>
    <lineage>
        <taxon>Bacteria</taxon>
        <taxon>Pseudomonadati</taxon>
        <taxon>Thermodesulfobacteriota</taxon>
        <taxon>Desulfovibrionia</taxon>
        <taxon>Desulfovibrionales</taxon>
        <taxon>Desulfovibrionaceae</taxon>
    </lineage>
</organism>
<dbReference type="InterPro" id="IPR023210">
    <property type="entry name" value="NADP_OxRdtase_dom"/>
</dbReference>
<evidence type="ECO:0000313" key="3">
    <source>
        <dbReference type="EMBL" id="WWX21586.1"/>
    </source>
</evidence>
<proteinExistence type="predicted"/>
<dbReference type="InterPro" id="IPR036812">
    <property type="entry name" value="NAD(P)_OxRdtase_dom_sf"/>
</dbReference>
<accession>A0ABZ2IXK2</accession>
<sequence length="318" mass="34844">MKTRTLGQGGLTVSAIGLGCMGMSDFYGPRNENESLKTLNHALDVGVNFWDTADMYGVGENERLLGKALATRRDEVVLATKFGVVRGEVGEWLGLDGSPDYVRSSCEASLERLGTDRIDIYYQHRMDPATPIEETVGAMARLVEQGKVRHLGLCEITADELRRAAAVHPIAALQYEYSLWTREVEGDILDACRELGIGLVAYSPMGRGFLTGKIKSRADLAPDDWRLENPRFSEANLARNLKLVETVEAMARDKGCTPAQLALAWLLAQGEDVVPIPGTRRSERLDENAAAVDVRLSPEELQRIDAVLPPGAASGERY</sequence>
<protein>
    <submittedName>
        <fullName evidence="3">Aldo/keto reductase</fullName>
        <ecNumber evidence="3">1.1.1.-</ecNumber>
    </submittedName>
</protein>
<dbReference type="PANTHER" id="PTHR43625:SF40">
    <property type="entry name" value="ALDO-KETO REDUCTASE YAKC [NADP(+)]"/>
    <property type="match status" value="1"/>
</dbReference>
<dbReference type="EC" id="1.1.1.-" evidence="3"/>
<dbReference type="GO" id="GO:0016491">
    <property type="term" value="F:oxidoreductase activity"/>
    <property type="evidence" value="ECO:0007669"/>
    <property type="project" value="UniProtKB-KW"/>
</dbReference>
<dbReference type="CDD" id="cd19076">
    <property type="entry name" value="AKR_AKR13A_13D"/>
    <property type="match status" value="1"/>
</dbReference>
<dbReference type="PROSITE" id="PS51257">
    <property type="entry name" value="PROKAR_LIPOPROTEIN"/>
    <property type="match status" value="1"/>
</dbReference>
<reference evidence="3 4" key="1">
    <citation type="submission" date="2024-03" db="EMBL/GenBank/DDBJ databases">
        <title>Phenotype and Genome Characterization of a Sulfate-Reducing Bacterium Pseudodesulfovibrio sp. strain 5S69, isolated from Petroleum Reservoir in Tatarstan (Russia).</title>
        <authorList>
            <person name="Bidzhieva S.K."/>
            <person name="Kadnikov V."/>
            <person name="Tourova T.P."/>
            <person name="Samigullina S.R."/>
            <person name="Sokolova D.S."/>
            <person name="Poltaraus A.B."/>
            <person name="Avtukh A.N."/>
            <person name="Tereshina V.M."/>
            <person name="Mardanov A.V."/>
            <person name="Nazina T.N."/>
        </authorList>
    </citation>
    <scope>NUCLEOTIDE SEQUENCE [LARGE SCALE GENOMIC DNA]</scope>
    <source>
        <strain evidence="3 4">5S69</strain>
    </source>
</reference>
<keyword evidence="4" id="KW-1185">Reference proteome</keyword>
<dbReference type="Gene3D" id="3.20.20.100">
    <property type="entry name" value="NADP-dependent oxidoreductase domain"/>
    <property type="match status" value="1"/>
</dbReference>
<dbReference type="Proteomes" id="UP001385389">
    <property type="component" value="Chromosome"/>
</dbReference>
<dbReference type="EMBL" id="CP146609">
    <property type="protein sequence ID" value="WWX21586.1"/>
    <property type="molecule type" value="Genomic_DNA"/>
</dbReference>
<evidence type="ECO:0000259" key="2">
    <source>
        <dbReference type="Pfam" id="PF00248"/>
    </source>
</evidence>
<name>A0ABZ2IXK2_9BACT</name>
<dbReference type="SUPFAM" id="SSF51430">
    <property type="entry name" value="NAD(P)-linked oxidoreductase"/>
    <property type="match status" value="1"/>
</dbReference>